<proteinExistence type="predicted"/>
<dbReference type="RefSeq" id="WP_254158674.1">
    <property type="nucleotide sequence ID" value="NZ_JAHESF010000001.1"/>
</dbReference>
<comment type="caution">
    <text evidence="1">The sequence shown here is derived from an EMBL/GenBank/DDBJ whole genome shotgun (WGS) entry which is preliminary data.</text>
</comment>
<organism evidence="1 2">
    <name type="scientific">Chryseosolibacter histidini</name>
    <dbReference type="NCBI Taxonomy" id="2782349"/>
    <lineage>
        <taxon>Bacteria</taxon>
        <taxon>Pseudomonadati</taxon>
        <taxon>Bacteroidota</taxon>
        <taxon>Cytophagia</taxon>
        <taxon>Cytophagales</taxon>
        <taxon>Chryseotaleaceae</taxon>
        <taxon>Chryseosolibacter</taxon>
    </lineage>
</organism>
<evidence type="ECO:0008006" key="3">
    <source>
        <dbReference type="Google" id="ProtNLM"/>
    </source>
</evidence>
<dbReference type="AlphaFoldDB" id="A0AAP2DFG9"/>
<evidence type="ECO:0000313" key="1">
    <source>
        <dbReference type="EMBL" id="MBT1695235.1"/>
    </source>
</evidence>
<accession>A0AAP2DFG9</accession>
<dbReference type="Proteomes" id="UP001319200">
    <property type="component" value="Unassembled WGS sequence"/>
</dbReference>
<dbReference type="EMBL" id="JAHESF010000001">
    <property type="protein sequence ID" value="MBT1695235.1"/>
    <property type="molecule type" value="Genomic_DNA"/>
</dbReference>
<name>A0AAP2DFG9_9BACT</name>
<protein>
    <recommendedName>
        <fullName evidence="3">Tetratricopeptide repeat protein</fullName>
    </recommendedName>
</protein>
<evidence type="ECO:0000313" key="2">
    <source>
        <dbReference type="Proteomes" id="UP001319200"/>
    </source>
</evidence>
<keyword evidence="2" id="KW-1185">Reference proteome</keyword>
<sequence>MTKLSFLKITMLLLLVQTAYGQKVKYKDIFALLSIKQYEQAEPFLKRYLKENDDNPNAFLYMGIIFQEKASKNDILKQTSLAVANMDSANLFYDKAYKTIDDREVRRNKEYYQAYNRRDLRTGEFGVKLSDIQFDIEKRIEGQKERIDKVKMVKFYFSLADTLYQRSNALYRSMQRAYPGERQLYLRADETTVKGLQVLAMRFDSSFRAFEQYKASSATLGKTGYNQTVSLAEIDDFSKDGTSLADPYQEEVKLWDYKKFADKARAVIEKEILPMREHLVSYDIEINKLRDKLNADSVSVRSDLTKLIDRLLYDQLKKYDPEPLPMEVFSLKTADLEYRSALLENKALKDTSDVHLKLRLINNELRLLGKLDSVAGKLSPEGITQKAPDYQHFITSTFSSTDVLKSYVRSLKEFAEREKRKKDNELQARMKALDWIVDGADSIPLKQQVLAKVYKPLFTADEKYTLGLRLKDSTNADGYFYTITAARKPEVKVLFPVDKSSFKERKLPVTKGLTYSDATGQIYFVLLYSEKVNKDKYPATLAKIYRSDGLAWSNNYQLPFIPKEIQLKQETGEVTIKNDTQVTVIDKNGKVVK</sequence>
<gene>
    <name evidence="1" type="ORF">KK083_00015</name>
</gene>
<reference evidence="1 2" key="1">
    <citation type="submission" date="2021-05" db="EMBL/GenBank/DDBJ databases">
        <title>A Polyphasic approach of four new species of the genus Ohtaekwangia: Ohtaekwangia histidinii sp. nov., Ohtaekwangia cretensis sp. nov., Ohtaekwangia indiensis sp. nov., Ohtaekwangia reichenbachii sp. nov. from diverse environment.</title>
        <authorList>
            <person name="Octaviana S."/>
        </authorList>
    </citation>
    <scope>NUCLEOTIDE SEQUENCE [LARGE SCALE GENOMIC DNA]</scope>
    <source>
        <strain evidence="1 2">PWU4</strain>
    </source>
</reference>